<reference evidence="3" key="1">
    <citation type="submission" date="2009-11" db="EMBL/GenBank/DDBJ databases">
        <authorList>
            <consortium name="Porcine genome sequencing project"/>
        </authorList>
    </citation>
    <scope>NUCLEOTIDE SEQUENCE [LARGE SCALE GENOMIC DNA]</scope>
    <source>
        <strain evidence="3">Duroc</strain>
    </source>
</reference>
<feature type="compositionally biased region" description="Basic and acidic residues" evidence="1">
    <location>
        <begin position="257"/>
        <end position="268"/>
    </location>
</feature>
<name>A0A287AX13_PIG</name>
<evidence type="ECO:0007829" key="5">
    <source>
        <dbReference type="PeptideAtlas" id="A0A287AX13"/>
    </source>
</evidence>
<dbReference type="RefSeq" id="XP_020932852.1">
    <property type="nucleotide sequence ID" value="XM_021077193.1"/>
</dbReference>
<protein>
    <submittedName>
        <fullName evidence="2">Brain enriched myelin associated protein 1</fullName>
    </submittedName>
</protein>
<dbReference type="ExpressionAtlas" id="A0A287AX13">
    <property type="expression patterns" value="baseline"/>
</dbReference>
<feature type="compositionally biased region" description="Basic and acidic residues" evidence="1">
    <location>
        <begin position="334"/>
        <end position="343"/>
    </location>
</feature>
<evidence type="ECO:0000313" key="4">
    <source>
        <dbReference type="VGNC" id="VGNC:98872"/>
    </source>
</evidence>
<dbReference type="Bgee" id="ENSSSCG00000007485">
    <property type="expression patterns" value="Expressed in pons and 37 other cell types or tissues"/>
</dbReference>
<dbReference type="AlphaFoldDB" id="A0A287AX13"/>
<feature type="compositionally biased region" description="Basic and acidic residues" evidence="1">
    <location>
        <begin position="180"/>
        <end position="200"/>
    </location>
</feature>
<feature type="compositionally biased region" description="Low complexity" evidence="1">
    <location>
        <begin position="324"/>
        <end position="333"/>
    </location>
</feature>
<dbReference type="Ensembl" id="ENSSSCT00000064889.2">
    <property type="protein sequence ID" value="ENSSSCP00000048409.2"/>
    <property type="gene ID" value="ENSSSCG00000007485.6"/>
</dbReference>
<keyword evidence="5" id="KW-1267">Proteomics identification</keyword>
<keyword evidence="3" id="KW-1185">Reference proteome</keyword>
<reference evidence="2" key="2">
    <citation type="journal article" date="2020" name="Gigascience">
        <title>An improved pig reference genome sequence to enable pig genetics and genomics research.</title>
        <authorList>
            <person name="Warr A."/>
            <person name="Affara N."/>
            <person name="Aken B."/>
            <person name="Beiki H."/>
            <person name="Bickhart D.M."/>
            <person name="Billis K."/>
            <person name="Chow W."/>
            <person name="Eory L."/>
            <person name="Finlayson H.A."/>
            <person name="Flicek P."/>
            <person name="Giron C.G."/>
            <person name="Griffin D.K."/>
            <person name="Hall R."/>
            <person name="Hannum G."/>
            <person name="Hourlier T."/>
            <person name="Howe K."/>
            <person name="Hume D.A."/>
            <person name="Izuogu O."/>
            <person name="Kim K."/>
            <person name="Koren S."/>
            <person name="Liu H."/>
            <person name="Manchanda N."/>
            <person name="Martin F.J."/>
            <person name="Nonneman D.J."/>
            <person name="O'Connor R.E."/>
            <person name="Phillippy A.M."/>
            <person name="Rohrer G.A."/>
            <person name="Rosen B.D."/>
            <person name="Rund L.A."/>
            <person name="Sargent C.A."/>
            <person name="Schook L.B."/>
            <person name="Schroeder S.G."/>
            <person name="Schwartz A.S."/>
            <person name="Skinner B.M."/>
            <person name="Talbot R."/>
            <person name="Tseng E."/>
            <person name="Tuggle C.K."/>
            <person name="Watson M."/>
            <person name="Smith T.P.L."/>
            <person name="Archibald A.L."/>
        </authorList>
    </citation>
    <scope>NUCLEOTIDE SEQUENCE [LARGE SCALE GENOMIC DNA]</scope>
    <source>
        <strain evidence="2">Duroc</strain>
    </source>
</reference>
<dbReference type="PANTHER" id="PTHR15016:SF6">
    <property type="entry name" value="BREAST CARCINOMA-AMPLIFIED SEQUENCE 1"/>
    <property type="match status" value="1"/>
</dbReference>
<evidence type="ECO:0000256" key="1">
    <source>
        <dbReference type="SAM" id="MobiDB-lite"/>
    </source>
</evidence>
<feature type="compositionally biased region" description="Low complexity" evidence="1">
    <location>
        <begin position="422"/>
        <end position="435"/>
    </location>
</feature>
<accession>A0A287AX13</accession>
<dbReference type="Proteomes" id="UP000008227">
    <property type="component" value="Chromosome 17"/>
</dbReference>
<feature type="compositionally biased region" description="Basic and acidic residues" evidence="1">
    <location>
        <begin position="394"/>
        <end position="406"/>
    </location>
</feature>
<dbReference type="InterPro" id="IPR026115">
    <property type="entry name" value="NABC1"/>
</dbReference>
<reference evidence="2" key="4">
    <citation type="submission" date="2025-09" db="UniProtKB">
        <authorList>
            <consortium name="Ensembl"/>
        </authorList>
    </citation>
    <scope>IDENTIFICATION</scope>
</reference>
<feature type="region of interest" description="Disordered" evidence="1">
    <location>
        <begin position="102"/>
        <end position="484"/>
    </location>
</feature>
<dbReference type="VGNC" id="VGNC:98872">
    <property type="gene designation" value="BCAS1"/>
</dbReference>
<dbReference type="GeneTree" id="ENSGT00390000003167"/>
<proteinExistence type="evidence at protein level"/>
<evidence type="ECO:0000313" key="3">
    <source>
        <dbReference type="Proteomes" id="UP000008227"/>
    </source>
</evidence>
<organism evidence="2 3">
    <name type="scientific">Sus scrofa</name>
    <name type="common">Pig</name>
    <dbReference type="NCBI Taxonomy" id="9823"/>
    <lineage>
        <taxon>Eukaryota</taxon>
        <taxon>Metazoa</taxon>
        <taxon>Chordata</taxon>
        <taxon>Craniata</taxon>
        <taxon>Vertebrata</taxon>
        <taxon>Euteleostomi</taxon>
        <taxon>Mammalia</taxon>
        <taxon>Eutheria</taxon>
        <taxon>Laurasiatheria</taxon>
        <taxon>Artiodactyla</taxon>
        <taxon>Suina</taxon>
        <taxon>Suidae</taxon>
        <taxon>Sus</taxon>
    </lineage>
</organism>
<dbReference type="GeneID" id="100126238"/>
<feature type="region of interest" description="Disordered" evidence="1">
    <location>
        <begin position="1"/>
        <end position="35"/>
    </location>
</feature>
<reference evidence="2" key="3">
    <citation type="submission" date="2025-08" db="UniProtKB">
        <authorList>
            <consortium name="Ensembl"/>
        </authorList>
    </citation>
    <scope>IDENTIFICATION</scope>
</reference>
<feature type="compositionally biased region" description="Basic and acidic residues" evidence="1">
    <location>
        <begin position="289"/>
        <end position="300"/>
    </location>
</feature>
<dbReference type="PANTHER" id="PTHR15016">
    <property type="entry name" value="BREAST CARCINOMA-AMPLIFIED SEQUENCE 1"/>
    <property type="match status" value="1"/>
</dbReference>
<evidence type="ECO:0000313" key="2">
    <source>
        <dbReference type="Ensembl" id="ENSSSCP00000048409.2"/>
    </source>
</evidence>
<feature type="compositionally biased region" description="Polar residues" evidence="1">
    <location>
        <begin position="112"/>
        <end position="131"/>
    </location>
</feature>
<sequence>MGNQMSVPQRTEDQENESETDTHKGASGSGCAQNGMPVIISTHTVQLYDEVDLGISVQEDNVATSSPKTMEISAVADASGKNLGKEAKAEAPAAKSRFFLTLSRPVPGRTGDQATDSSPGSVKLDVSSSKALGNKDPSEPMALPVAAASGRDPDKTPGQTPAPWGPAPSPPEAGGAAPSKPKDSGFFDKLFKLDKGREKAPGAGQQEARSAEHHDQAVESPASSPQADDVPAETDLVDGKGNAGQEIPAESCSVPRDPAELEIAKEEPPTENNNSIMSFFKTLVSPNKAETKKDLEDTGAEKSPSASADLKSDRANVTAQEPQGAAKTSASTETTKEGTKEKGGPASLPLSKLFWKKSAKEDSVPTGAEENTSDATEKAVPPPPEPDPAAAAPKGKEPSSKDKKAATEPNKQKSNKQEAKEPAPSAEPASVEANSLPNGDKSQKRPEKRRQSLGGFFKGLGPKRMLDAQVQTDPVSIGPVGKSK</sequence>
<dbReference type="CTD" id="8537"/>
<gene>
    <name evidence="2 4" type="primary">BCAS1</name>
</gene>